<feature type="domain" description="Activator of Hsp90 ATPase homologue 1/2-like C-terminal" evidence="2">
    <location>
        <begin position="21"/>
        <end position="153"/>
    </location>
</feature>
<name>A0A4R9K4R4_9LEPT</name>
<accession>A0A4R9K4R4</accession>
<dbReference type="Proteomes" id="UP000297693">
    <property type="component" value="Unassembled WGS sequence"/>
</dbReference>
<dbReference type="RefSeq" id="WP_135623156.1">
    <property type="nucleotide sequence ID" value="NZ_RQGD01000022.1"/>
</dbReference>
<comment type="caution">
    <text evidence="3">The sequence shown here is derived from an EMBL/GenBank/DDBJ whole genome shotgun (WGS) entry which is preliminary data.</text>
</comment>
<evidence type="ECO:0000256" key="1">
    <source>
        <dbReference type="ARBA" id="ARBA00006817"/>
    </source>
</evidence>
<keyword evidence="4" id="KW-1185">Reference proteome</keyword>
<dbReference type="EMBL" id="RQGD01000022">
    <property type="protein sequence ID" value="TGL60230.1"/>
    <property type="molecule type" value="Genomic_DNA"/>
</dbReference>
<dbReference type="SUPFAM" id="SSF55961">
    <property type="entry name" value="Bet v1-like"/>
    <property type="match status" value="1"/>
</dbReference>
<dbReference type="OrthoDB" id="9805228at2"/>
<sequence>MTPIKIHKLNDLEIEITRTFDVPRKLVFDCFTKPELLKHWMIGPSGWTFQECKVDLRVRGKFRFVWQNEEGMKMGVSGVYKEVLAPEKLVNTELVEAGPTANETMSTLILEEKNGKTLMKNSVKYPSKDVRDAALGSHLEEGMAISYDRLETLCLKLNR</sequence>
<evidence type="ECO:0000313" key="3">
    <source>
        <dbReference type="EMBL" id="TGL60230.1"/>
    </source>
</evidence>
<dbReference type="InterPro" id="IPR023393">
    <property type="entry name" value="START-like_dom_sf"/>
</dbReference>
<evidence type="ECO:0000313" key="4">
    <source>
        <dbReference type="Proteomes" id="UP000297693"/>
    </source>
</evidence>
<dbReference type="AlphaFoldDB" id="A0A4R9K4R4"/>
<dbReference type="Gene3D" id="3.30.530.20">
    <property type="match status" value="1"/>
</dbReference>
<organism evidence="3 4">
    <name type="scientific">Leptospira ognonensis</name>
    <dbReference type="NCBI Taxonomy" id="2484945"/>
    <lineage>
        <taxon>Bacteria</taxon>
        <taxon>Pseudomonadati</taxon>
        <taxon>Spirochaetota</taxon>
        <taxon>Spirochaetia</taxon>
        <taxon>Leptospirales</taxon>
        <taxon>Leptospiraceae</taxon>
        <taxon>Leptospira</taxon>
    </lineage>
</organism>
<dbReference type="CDD" id="cd07826">
    <property type="entry name" value="SRPBCC_CalC_Aha1-like_9"/>
    <property type="match status" value="1"/>
</dbReference>
<comment type="similarity">
    <text evidence="1">Belongs to the AHA1 family.</text>
</comment>
<proteinExistence type="inferred from homology"/>
<dbReference type="Pfam" id="PF08327">
    <property type="entry name" value="AHSA1"/>
    <property type="match status" value="1"/>
</dbReference>
<reference evidence="3" key="1">
    <citation type="journal article" date="2019" name="PLoS Negl. Trop. Dis.">
        <title>Revisiting the worldwide diversity of Leptospira species in the environment.</title>
        <authorList>
            <person name="Vincent A.T."/>
            <person name="Schiettekatte O."/>
            <person name="Bourhy P."/>
            <person name="Veyrier F.J."/>
            <person name="Picardeau M."/>
        </authorList>
    </citation>
    <scope>NUCLEOTIDE SEQUENCE [LARGE SCALE GENOMIC DNA]</scope>
    <source>
        <strain evidence="3">201702476</strain>
    </source>
</reference>
<dbReference type="InterPro" id="IPR013538">
    <property type="entry name" value="ASHA1/2-like_C"/>
</dbReference>
<gene>
    <name evidence="3" type="ORF">EHQ58_06940</name>
</gene>
<evidence type="ECO:0000259" key="2">
    <source>
        <dbReference type="Pfam" id="PF08327"/>
    </source>
</evidence>
<protein>
    <submittedName>
        <fullName evidence="3">ATPase</fullName>
    </submittedName>
</protein>